<dbReference type="PRINTS" id="PR00700">
    <property type="entry name" value="PRTYPHPHTASE"/>
</dbReference>
<dbReference type="EMBL" id="CACVKT020000762">
    <property type="protein sequence ID" value="CAC5362804.1"/>
    <property type="molecule type" value="Genomic_DNA"/>
</dbReference>
<dbReference type="SMART" id="SM00194">
    <property type="entry name" value="PTPc"/>
    <property type="match status" value="1"/>
</dbReference>
<dbReference type="PROSITE" id="PS50055">
    <property type="entry name" value="TYR_PHOSPHATASE_PTP"/>
    <property type="match status" value="1"/>
</dbReference>
<dbReference type="GO" id="GO:0004725">
    <property type="term" value="F:protein tyrosine phosphatase activity"/>
    <property type="evidence" value="ECO:0007669"/>
    <property type="project" value="UniProtKB-EC"/>
</dbReference>
<dbReference type="InterPro" id="IPR016130">
    <property type="entry name" value="Tyr_Pase_AS"/>
</dbReference>
<dbReference type="PROSITE" id="PS00383">
    <property type="entry name" value="TYR_PHOSPHATASE_1"/>
    <property type="match status" value="1"/>
</dbReference>
<dbReference type="InterPro" id="IPR050348">
    <property type="entry name" value="Protein-Tyr_Phosphatase"/>
</dbReference>
<feature type="domain" description="Tyrosine-protein phosphatase" evidence="2">
    <location>
        <begin position="1"/>
        <end position="206"/>
    </location>
</feature>
<dbReference type="AlphaFoldDB" id="A0A6J8A836"/>
<sequence>MLFKHICADDHSRVVLKGDTKLDYINASYIDNYDTEKAYIASQGPNKVTIRDFWHMVWQENVGKIVMKKCERYWPNTVNEPMVVNSYIVTMKEYRKHTVYVYRLLTISNKNVKNVKDREIHHFHFTEWPDHGVPDSIKVVNFYRKVKSKACDQLGPMVVHCSAGIGRTGTFIAIDALYENGKKVGHINVMECIQMMRKDRMNMVQTYVGTIVEIPLPQFGGGLQEACIATDLPFSCFVFIILNVSIVFILYL</sequence>
<keyword evidence="1" id="KW-0812">Transmembrane</keyword>
<dbReference type="OrthoDB" id="10253954at2759"/>
<name>A0A6J8A836_MYTCO</name>
<organism evidence="4 5">
    <name type="scientific">Mytilus coruscus</name>
    <name type="common">Sea mussel</name>
    <dbReference type="NCBI Taxonomy" id="42192"/>
    <lineage>
        <taxon>Eukaryota</taxon>
        <taxon>Metazoa</taxon>
        <taxon>Spiralia</taxon>
        <taxon>Lophotrochozoa</taxon>
        <taxon>Mollusca</taxon>
        <taxon>Bivalvia</taxon>
        <taxon>Autobranchia</taxon>
        <taxon>Pteriomorphia</taxon>
        <taxon>Mytilida</taxon>
        <taxon>Mytiloidea</taxon>
        <taxon>Mytilidae</taxon>
        <taxon>Mytilinae</taxon>
        <taxon>Mytilus</taxon>
    </lineage>
</organism>
<dbReference type="Pfam" id="PF00102">
    <property type="entry name" value="Y_phosphatase"/>
    <property type="match status" value="1"/>
</dbReference>
<gene>
    <name evidence="4" type="ORF">MCOR_4447</name>
</gene>
<reference evidence="4 5" key="1">
    <citation type="submission" date="2020-06" db="EMBL/GenBank/DDBJ databases">
        <authorList>
            <person name="Li R."/>
            <person name="Bekaert M."/>
        </authorList>
    </citation>
    <scope>NUCLEOTIDE SEQUENCE [LARGE SCALE GENOMIC DNA]</scope>
    <source>
        <strain evidence="5">wild</strain>
    </source>
</reference>
<evidence type="ECO:0000259" key="3">
    <source>
        <dbReference type="PROSITE" id="PS50056"/>
    </source>
</evidence>
<protein>
    <submittedName>
        <fullName evidence="4">PTPRT</fullName>
        <ecNumber evidence="4">3.1.3.48</ecNumber>
    </submittedName>
</protein>
<dbReference type="PANTHER" id="PTHR19134">
    <property type="entry name" value="RECEPTOR-TYPE TYROSINE-PROTEIN PHOSPHATASE"/>
    <property type="match status" value="1"/>
</dbReference>
<dbReference type="SUPFAM" id="SSF52799">
    <property type="entry name" value="(Phosphotyrosine protein) phosphatases II"/>
    <property type="match status" value="1"/>
</dbReference>
<feature type="transmembrane region" description="Helical" evidence="1">
    <location>
        <begin position="232"/>
        <end position="251"/>
    </location>
</feature>
<dbReference type="PANTHER" id="PTHR19134:SF449">
    <property type="entry name" value="TYROSINE-PROTEIN PHOSPHATASE 1"/>
    <property type="match status" value="1"/>
</dbReference>
<evidence type="ECO:0000313" key="5">
    <source>
        <dbReference type="Proteomes" id="UP000507470"/>
    </source>
</evidence>
<feature type="domain" description="Tyrosine specific protein phosphatases" evidence="3">
    <location>
        <begin position="137"/>
        <end position="206"/>
    </location>
</feature>
<dbReference type="CDD" id="cd00047">
    <property type="entry name" value="PTPc"/>
    <property type="match status" value="1"/>
</dbReference>
<dbReference type="PROSITE" id="PS50056">
    <property type="entry name" value="TYR_PHOSPHATASE_2"/>
    <property type="match status" value="1"/>
</dbReference>
<dbReference type="InterPro" id="IPR029021">
    <property type="entry name" value="Prot-tyrosine_phosphatase-like"/>
</dbReference>
<accession>A0A6J8A836</accession>
<evidence type="ECO:0000259" key="2">
    <source>
        <dbReference type="PROSITE" id="PS50055"/>
    </source>
</evidence>
<dbReference type="EC" id="3.1.3.48" evidence="4"/>
<dbReference type="Proteomes" id="UP000507470">
    <property type="component" value="Unassembled WGS sequence"/>
</dbReference>
<keyword evidence="5" id="KW-1185">Reference proteome</keyword>
<evidence type="ECO:0000256" key="1">
    <source>
        <dbReference type="SAM" id="Phobius"/>
    </source>
</evidence>
<evidence type="ECO:0000313" key="4">
    <source>
        <dbReference type="EMBL" id="CAC5362804.1"/>
    </source>
</evidence>
<dbReference type="InterPro" id="IPR003595">
    <property type="entry name" value="Tyr_Pase_cat"/>
</dbReference>
<dbReference type="InterPro" id="IPR000387">
    <property type="entry name" value="Tyr_Pase_dom"/>
</dbReference>
<proteinExistence type="predicted"/>
<keyword evidence="1" id="KW-1133">Transmembrane helix</keyword>
<dbReference type="Gene3D" id="3.90.190.10">
    <property type="entry name" value="Protein tyrosine phosphatase superfamily"/>
    <property type="match status" value="1"/>
</dbReference>
<keyword evidence="4" id="KW-0378">Hydrolase</keyword>
<dbReference type="SMART" id="SM00404">
    <property type="entry name" value="PTPc_motif"/>
    <property type="match status" value="1"/>
</dbReference>
<keyword evidence="1" id="KW-0472">Membrane</keyword>
<dbReference type="InterPro" id="IPR000242">
    <property type="entry name" value="PTP_cat"/>
</dbReference>